<evidence type="ECO:0000313" key="7">
    <source>
        <dbReference type="EMBL" id="PIZ17945.1"/>
    </source>
</evidence>
<name>A0A2M7SEJ1_9BACT</name>
<comment type="caution">
    <text evidence="6">Lacks conserved residue(s) required for the propagation of feature annotation.</text>
</comment>
<dbReference type="InterPro" id="IPR022828">
    <property type="entry name" value="Thi4_prok"/>
</dbReference>
<reference evidence="8" key="1">
    <citation type="submission" date="2017-09" db="EMBL/GenBank/DDBJ databases">
        <title>Depth-based differentiation of microbial function through sediment-hosted aquifers and enrichment of novel symbionts in the deep terrestrial subsurface.</title>
        <authorList>
            <person name="Probst A.J."/>
            <person name="Ladd B."/>
            <person name="Jarett J.K."/>
            <person name="Geller-Mcgrath D.E."/>
            <person name="Sieber C.M.K."/>
            <person name="Emerson J.B."/>
            <person name="Anantharaman K."/>
            <person name="Thomas B.C."/>
            <person name="Malmstrom R."/>
            <person name="Stieglmeier M."/>
            <person name="Klingl A."/>
            <person name="Woyke T."/>
            <person name="Ryan C.M."/>
            <person name="Banfield J.F."/>
        </authorList>
    </citation>
    <scope>NUCLEOTIDE SEQUENCE [LARGE SCALE GENOMIC DNA]</scope>
</reference>
<comment type="caution">
    <text evidence="7">The sequence shown here is derived from an EMBL/GenBank/DDBJ whole genome shotgun (WGS) entry which is preliminary data.</text>
</comment>
<evidence type="ECO:0000256" key="3">
    <source>
        <dbReference type="ARBA" id="ARBA00022977"/>
    </source>
</evidence>
<dbReference type="AlphaFoldDB" id="A0A2M7SEJ1"/>
<dbReference type="Gene3D" id="3.50.50.60">
    <property type="entry name" value="FAD/NAD(P)-binding domain"/>
    <property type="match status" value="1"/>
</dbReference>
<dbReference type="PANTHER" id="PTHR43422:SF3">
    <property type="entry name" value="THIAMINE THIAZOLE SYNTHASE"/>
    <property type="match status" value="1"/>
</dbReference>
<evidence type="ECO:0000313" key="8">
    <source>
        <dbReference type="Proteomes" id="UP000229307"/>
    </source>
</evidence>
<keyword evidence="2 6" id="KW-0479">Metal-binding</keyword>
<dbReference type="EMBL" id="PFMR01000062">
    <property type="protein sequence ID" value="PIZ17945.1"/>
    <property type="molecule type" value="Genomic_DNA"/>
</dbReference>
<feature type="binding site" description="in other chain" evidence="6">
    <location>
        <position position="70"/>
    </location>
    <ligand>
        <name>NAD(+)</name>
        <dbReference type="ChEBI" id="CHEBI:57540"/>
        <note>ligand shared between two adjacent protomers</note>
    </ligand>
</feature>
<feature type="binding site" description="in other chain" evidence="6">
    <location>
        <position position="43"/>
    </location>
    <ligand>
        <name>NAD(+)</name>
        <dbReference type="ChEBI" id="CHEBI:57540"/>
        <note>ligand shared between two adjacent protomers</note>
    </ligand>
</feature>
<comment type="similarity">
    <text evidence="6">Belongs to the THI4 family.</text>
</comment>
<dbReference type="UniPathway" id="UPA00060"/>
<protein>
    <recommendedName>
        <fullName evidence="6">Thiamine thiazole synthase</fullName>
        <ecNumber evidence="6">2.4.2.59</ecNumber>
    </recommendedName>
</protein>
<feature type="binding site" description="in other chain" evidence="6">
    <location>
        <position position="228"/>
    </location>
    <ligand>
        <name>NAD(+)</name>
        <dbReference type="ChEBI" id="CHEBI:57540"/>
        <note>ligand shared between two adjacent protomers</note>
    </ligand>
</feature>
<dbReference type="GO" id="GO:0052837">
    <property type="term" value="P:thiazole biosynthetic process"/>
    <property type="evidence" value="ECO:0007669"/>
    <property type="project" value="UniProtKB-UniRule"/>
</dbReference>
<dbReference type="HAMAP" id="MF_00304">
    <property type="entry name" value="Thi4"/>
    <property type="match status" value="1"/>
</dbReference>
<evidence type="ECO:0000256" key="6">
    <source>
        <dbReference type="HAMAP-Rule" id="MF_00304"/>
    </source>
</evidence>
<keyword evidence="4 6" id="KW-0408">Iron</keyword>
<keyword evidence="5 6" id="KW-0520">NAD</keyword>
<evidence type="ECO:0000256" key="1">
    <source>
        <dbReference type="ARBA" id="ARBA00022679"/>
    </source>
</evidence>
<evidence type="ECO:0000256" key="2">
    <source>
        <dbReference type="ARBA" id="ARBA00022723"/>
    </source>
</evidence>
<dbReference type="GO" id="GO:0005506">
    <property type="term" value="F:iron ion binding"/>
    <property type="evidence" value="ECO:0007669"/>
    <property type="project" value="UniProtKB-UniRule"/>
</dbReference>
<comment type="catalytic activity">
    <reaction evidence="6">
        <text>hydrogen sulfide + glycine + NAD(+) = ADP-5-ethyl-4-methylthiazole-2-carboxylate + nicotinamide + 3 H2O + H(+)</text>
        <dbReference type="Rhea" id="RHEA:55704"/>
        <dbReference type="ChEBI" id="CHEBI:15377"/>
        <dbReference type="ChEBI" id="CHEBI:15378"/>
        <dbReference type="ChEBI" id="CHEBI:17154"/>
        <dbReference type="ChEBI" id="CHEBI:29919"/>
        <dbReference type="ChEBI" id="CHEBI:57305"/>
        <dbReference type="ChEBI" id="CHEBI:57540"/>
        <dbReference type="ChEBI" id="CHEBI:139151"/>
        <dbReference type="EC" id="2.4.2.59"/>
    </reaction>
</comment>
<dbReference type="GO" id="GO:0009229">
    <property type="term" value="P:thiamine diphosphate biosynthetic process"/>
    <property type="evidence" value="ECO:0007669"/>
    <property type="project" value="UniProtKB-UniRule"/>
</dbReference>
<dbReference type="NCBIfam" id="TIGR00292">
    <property type="entry name" value="sulfide-dependent adenosine diphosphate thiazole synthase"/>
    <property type="match status" value="1"/>
</dbReference>
<comment type="cofactor">
    <cofactor evidence="6">
        <name>Fe(2+)</name>
        <dbReference type="ChEBI" id="CHEBI:29033"/>
    </cofactor>
</comment>
<dbReference type="InterPro" id="IPR002922">
    <property type="entry name" value="Thi4_fam"/>
</dbReference>
<feature type="binding site" description="in other chain" evidence="6">
    <location>
        <begin position="62"/>
        <end position="63"/>
    </location>
    <ligand>
        <name>NAD(+)</name>
        <dbReference type="ChEBI" id="CHEBI:57540"/>
        <note>ligand shared between two adjacent protomers</note>
    </ligand>
</feature>
<proteinExistence type="inferred from homology"/>
<feature type="binding site" evidence="6">
    <location>
        <position position="166"/>
    </location>
    <ligand>
        <name>NAD(+)</name>
        <dbReference type="ChEBI" id="CHEBI:57540"/>
        <note>ligand shared between two adjacent protomers</note>
    </ligand>
</feature>
<accession>A0A2M7SEJ1</accession>
<keyword evidence="1 6" id="KW-0808">Transferase</keyword>
<dbReference type="GO" id="GO:0016853">
    <property type="term" value="F:isomerase activity"/>
    <property type="evidence" value="ECO:0007669"/>
    <property type="project" value="UniProtKB-KW"/>
</dbReference>
<dbReference type="PANTHER" id="PTHR43422">
    <property type="entry name" value="THIAMINE THIAZOLE SYNTHASE"/>
    <property type="match status" value="1"/>
</dbReference>
<comment type="pathway">
    <text evidence="6">Cofactor biosynthesis; thiamine diphosphate biosynthesis.</text>
</comment>
<dbReference type="InterPro" id="IPR036188">
    <property type="entry name" value="FAD/NAD-bd_sf"/>
</dbReference>
<dbReference type="GO" id="GO:0016763">
    <property type="term" value="F:pentosyltransferase activity"/>
    <property type="evidence" value="ECO:0007669"/>
    <property type="project" value="UniProtKB-UniRule"/>
</dbReference>
<dbReference type="EC" id="2.4.2.59" evidence="6"/>
<comment type="subunit">
    <text evidence="6">Homooctamer; tetramer of dimers.</text>
</comment>
<evidence type="ECO:0000256" key="5">
    <source>
        <dbReference type="ARBA" id="ARBA00023027"/>
    </source>
</evidence>
<sequence length="263" mass="28039">MAEKVSFSPVGEKEVTRAIAESFLKQFQDYVDSDVIIVGAGPSGLMAGRDLASKKIKVLIIERNNYLGGGFWIGGYLMNKVTVRSPGEKVLEELGVPFEKAVEGLFVADGPHACSKLIAAACDAGVKFANMTIFDDVILRENNKVGGVVINWTSVSALPREITCVDPVGLESKLVIDATGHDAVVVKKLEARGLTKTKGFGAMWVEKSEDLLVEHTGEVHPGLVVAGMAVTTTYGLPRMGPTFGAMLLSGRKAAESATQMLKK</sequence>
<feature type="binding site" description="in other chain" evidence="6">
    <location>
        <position position="181"/>
    </location>
    <ligand>
        <name>Fe cation</name>
        <dbReference type="ChEBI" id="CHEBI:24875"/>
        <note>ligand shared between two adjacent protomers</note>
    </ligand>
</feature>
<dbReference type="Proteomes" id="UP000229307">
    <property type="component" value="Unassembled WGS sequence"/>
</dbReference>
<keyword evidence="3 6" id="KW-0784">Thiamine biosynthesis</keyword>
<dbReference type="SUPFAM" id="SSF51905">
    <property type="entry name" value="FAD/NAD(P)-binding domain"/>
    <property type="match status" value="1"/>
</dbReference>
<feature type="binding site" evidence="6">
    <location>
        <position position="166"/>
    </location>
    <ligand>
        <name>Fe cation</name>
        <dbReference type="ChEBI" id="CHEBI:24875"/>
        <note>ligand shared between two adjacent protomers</note>
    </ligand>
</feature>
<feature type="binding site" evidence="6">
    <location>
        <position position="238"/>
    </location>
    <ligand>
        <name>glycine</name>
        <dbReference type="ChEBI" id="CHEBI:57305"/>
    </ligand>
</feature>
<gene>
    <name evidence="6" type="primary">thi4</name>
    <name evidence="7" type="ORF">COY52_02080</name>
</gene>
<keyword evidence="7" id="KW-0413">Isomerase</keyword>
<dbReference type="Pfam" id="PF01946">
    <property type="entry name" value="Thi4"/>
    <property type="match status" value="1"/>
</dbReference>
<dbReference type="GO" id="GO:0009228">
    <property type="term" value="P:thiamine biosynthetic process"/>
    <property type="evidence" value="ECO:0007669"/>
    <property type="project" value="UniProtKB-KW"/>
</dbReference>
<evidence type="ECO:0000256" key="4">
    <source>
        <dbReference type="ARBA" id="ARBA00023004"/>
    </source>
</evidence>
<organism evidence="7 8">
    <name type="scientific">Candidatus Desantisbacteria bacterium CG_4_10_14_0_8_um_filter_48_22</name>
    <dbReference type="NCBI Taxonomy" id="1974543"/>
    <lineage>
        <taxon>Bacteria</taxon>
        <taxon>Candidatus Desantisiibacteriota</taxon>
    </lineage>
</organism>
<comment type="function">
    <text evidence="6">Involved in the biosynthesis of the thiazole moiety of thiamine. Catalyzes the conversion of NAD and glycine to adenosine diphosphate 5-(2-hydroxyethyl)-4-methylthiazole-2-carboxylate (ADT), an adenylated thiazole intermediate, using free sulfide as a source of sulfur.</text>
</comment>